<proteinExistence type="predicted"/>
<dbReference type="PROSITE" id="PS51729">
    <property type="entry name" value="GNAT_YJDJ"/>
    <property type="match status" value="1"/>
</dbReference>
<dbReference type="PROSITE" id="PS51186">
    <property type="entry name" value="GNAT"/>
    <property type="match status" value="1"/>
</dbReference>
<dbReference type="PANTHER" id="PTHR31435">
    <property type="entry name" value="PROTEIN NATD1"/>
    <property type="match status" value="1"/>
</dbReference>
<evidence type="ECO:0000313" key="4">
    <source>
        <dbReference type="EMBL" id="MPM20558.1"/>
    </source>
</evidence>
<protein>
    <submittedName>
        <fullName evidence="4">Uncharacterized protein</fullName>
    </submittedName>
</protein>
<dbReference type="SUPFAM" id="SSF55729">
    <property type="entry name" value="Acyl-CoA N-acyltransferases (Nat)"/>
    <property type="match status" value="1"/>
</dbReference>
<dbReference type="InterPro" id="IPR016181">
    <property type="entry name" value="Acyl_CoA_acyltransferase"/>
</dbReference>
<comment type="caution">
    <text evidence="4">The sequence shown here is derived from an EMBL/GenBank/DDBJ whole genome shotgun (WGS) entry which is preliminary data.</text>
</comment>
<dbReference type="AlphaFoldDB" id="A0A644XXN7"/>
<accession>A0A644XXN7</accession>
<sequence length="112" mass="12660">MDIQFKSNSNGTGSFFIEKEGRQIAELDFEVKNNLLNAYHTGVRPELEGQGIAGKLFDELVKYARKNGYKVIPSCSYILAKFRRNPEGFKDIWHRTDDEPTGDACGVKPKGF</sequence>
<dbReference type="GO" id="GO:0016747">
    <property type="term" value="F:acyltransferase activity, transferring groups other than amino-acyl groups"/>
    <property type="evidence" value="ECO:0007669"/>
    <property type="project" value="InterPro"/>
</dbReference>
<dbReference type="CDD" id="cd04301">
    <property type="entry name" value="NAT_SF"/>
    <property type="match status" value="1"/>
</dbReference>
<feature type="domain" description="N-acetyltransferase" evidence="2">
    <location>
        <begin position="1"/>
        <end position="112"/>
    </location>
</feature>
<evidence type="ECO:0000259" key="2">
    <source>
        <dbReference type="PROSITE" id="PS51186"/>
    </source>
</evidence>
<dbReference type="Gene3D" id="3.40.630.30">
    <property type="match status" value="1"/>
</dbReference>
<reference evidence="4" key="1">
    <citation type="submission" date="2019-08" db="EMBL/GenBank/DDBJ databases">
        <authorList>
            <person name="Kucharzyk K."/>
            <person name="Murdoch R.W."/>
            <person name="Higgins S."/>
            <person name="Loffler F."/>
        </authorList>
    </citation>
    <scope>NUCLEOTIDE SEQUENCE</scope>
</reference>
<evidence type="ECO:0000259" key="3">
    <source>
        <dbReference type="PROSITE" id="PS51729"/>
    </source>
</evidence>
<feature type="region of interest" description="Disordered" evidence="1">
    <location>
        <begin position="93"/>
        <end position="112"/>
    </location>
</feature>
<dbReference type="InterPro" id="IPR000182">
    <property type="entry name" value="GNAT_dom"/>
</dbReference>
<dbReference type="InterPro" id="IPR031165">
    <property type="entry name" value="GNAT_YJDJ"/>
</dbReference>
<dbReference type="PANTHER" id="PTHR31435:SF10">
    <property type="entry name" value="BSR4717 PROTEIN"/>
    <property type="match status" value="1"/>
</dbReference>
<evidence type="ECO:0000256" key="1">
    <source>
        <dbReference type="SAM" id="MobiDB-lite"/>
    </source>
</evidence>
<gene>
    <name evidence="4" type="ORF">SDC9_66989</name>
</gene>
<dbReference type="InterPro" id="IPR045057">
    <property type="entry name" value="Gcn5-rel_NAT"/>
</dbReference>
<name>A0A644XXN7_9ZZZZ</name>
<dbReference type="Pfam" id="PF14542">
    <property type="entry name" value="Acetyltransf_CG"/>
    <property type="match status" value="1"/>
</dbReference>
<organism evidence="4">
    <name type="scientific">bioreactor metagenome</name>
    <dbReference type="NCBI Taxonomy" id="1076179"/>
    <lineage>
        <taxon>unclassified sequences</taxon>
        <taxon>metagenomes</taxon>
        <taxon>ecological metagenomes</taxon>
    </lineage>
</organism>
<dbReference type="EMBL" id="VSSQ01003411">
    <property type="protein sequence ID" value="MPM20558.1"/>
    <property type="molecule type" value="Genomic_DNA"/>
</dbReference>
<feature type="domain" description="N-acetyltransferase" evidence="3">
    <location>
        <begin position="7"/>
        <end position="94"/>
    </location>
</feature>